<evidence type="ECO:0000256" key="2">
    <source>
        <dbReference type="SAM" id="Coils"/>
    </source>
</evidence>
<feature type="compositionally biased region" description="Basic and acidic residues" evidence="3">
    <location>
        <begin position="330"/>
        <end position="340"/>
    </location>
</feature>
<reference evidence="5 6" key="1">
    <citation type="submission" date="2015-04" db="EMBL/GenBank/DDBJ databases">
        <title>Lasius niger genome sequencing.</title>
        <authorList>
            <person name="Konorov E.A."/>
            <person name="Nikitin M.A."/>
            <person name="Kirill M.V."/>
            <person name="Chang P."/>
        </authorList>
    </citation>
    <scope>NUCLEOTIDE SEQUENCE [LARGE SCALE GENOMIC DNA]</scope>
    <source>
        <tissue evidence="5">Whole</tissue>
    </source>
</reference>
<dbReference type="SUPFAM" id="SSF57756">
    <property type="entry name" value="Retrovirus zinc finger-like domains"/>
    <property type="match status" value="1"/>
</dbReference>
<feature type="compositionally biased region" description="Basic and acidic residues" evidence="3">
    <location>
        <begin position="482"/>
        <end position="511"/>
    </location>
</feature>
<keyword evidence="1" id="KW-0479">Metal-binding</keyword>
<keyword evidence="1" id="KW-0862">Zinc</keyword>
<organism evidence="5 6">
    <name type="scientific">Lasius niger</name>
    <name type="common">Black garden ant</name>
    <dbReference type="NCBI Taxonomy" id="67767"/>
    <lineage>
        <taxon>Eukaryota</taxon>
        <taxon>Metazoa</taxon>
        <taxon>Ecdysozoa</taxon>
        <taxon>Arthropoda</taxon>
        <taxon>Hexapoda</taxon>
        <taxon>Insecta</taxon>
        <taxon>Pterygota</taxon>
        <taxon>Neoptera</taxon>
        <taxon>Endopterygota</taxon>
        <taxon>Hymenoptera</taxon>
        <taxon>Apocrita</taxon>
        <taxon>Aculeata</taxon>
        <taxon>Formicoidea</taxon>
        <taxon>Formicidae</taxon>
        <taxon>Formicinae</taxon>
        <taxon>Lasius</taxon>
        <taxon>Lasius</taxon>
    </lineage>
</organism>
<feature type="coiled-coil region" evidence="2">
    <location>
        <begin position="269"/>
        <end position="303"/>
    </location>
</feature>
<proteinExistence type="predicted"/>
<dbReference type="GO" id="GO:0008270">
    <property type="term" value="F:zinc ion binding"/>
    <property type="evidence" value="ECO:0007669"/>
    <property type="project" value="UniProtKB-KW"/>
</dbReference>
<dbReference type="InterPro" id="IPR001878">
    <property type="entry name" value="Znf_CCHC"/>
</dbReference>
<feature type="compositionally biased region" description="Basic and acidic residues" evidence="3">
    <location>
        <begin position="759"/>
        <end position="770"/>
    </location>
</feature>
<dbReference type="SMART" id="SM00343">
    <property type="entry name" value="ZnF_C2HC"/>
    <property type="match status" value="2"/>
</dbReference>
<dbReference type="PROSITE" id="PS50158">
    <property type="entry name" value="ZF_CCHC"/>
    <property type="match status" value="1"/>
</dbReference>
<evidence type="ECO:0000313" key="6">
    <source>
        <dbReference type="Proteomes" id="UP000036403"/>
    </source>
</evidence>
<evidence type="ECO:0000256" key="1">
    <source>
        <dbReference type="PROSITE-ProRule" id="PRU00047"/>
    </source>
</evidence>
<evidence type="ECO:0000313" key="5">
    <source>
        <dbReference type="EMBL" id="KMQ91254.1"/>
    </source>
</evidence>
<dbReference type="InterPro" id="IPR036875">
    <property type="entry name" value="Znf_CCHC_sf"/>
</dbReference>
<keyword evidence="6" id="KW-1185">Reference proteome</keyword>
<feature type="region of interest" description="Disordered" evidence="3">
    <location>
        <begin position="396"/>
        <end position="512"/>
    </location>
</feature>
<dbReference type="EMBL" id="LBMM01005733">
    <property type="protein sequence ID" value="KMQ91254.1"/>
    <property type="molecule type" value="Genomic_DNA"/>
</dbReference>
<feature type="domain" description="CCHC-type" evidence="4">
    <location>
        <begin position="708"/>
        <end position="722"/>
    </location>
</feature>
<comment type="caution">
    <text evidence="5">The sequence shown here is derived from an EMBL/GenBank/DDBJ whole genome shotgun (WGS) entry which is preliminary data.</text>
</comment>
<dbReference type="Proteomes" id="UP000036403">
    <property type="component" value="Unassembled WGS sequence"/>
</dbReference>
<keyword evidence="2" id="KW-0175">Coiled coil</keyword>
<evidence type="ECO:0000256" key="3">
    <source>
        <dbReference type="SAM" id="MobiDB-lite"/>
    </source>
</evidence>
<name>A0A0J7KLY7_LASNI</name>
<feature type="region of interest" description="Disordered" evidence="3">
    <location>
        <begin position="757"/>
        <end position="779"/>
    </location>
</feature>
<protein>
    <recommendedName>
        <fullName evidence="4">CCHC-type domain-containing protein</fullName>
    </recommendedName>
</protein>
<feature type="region of interest" description="Disordered" evidence="3">
    <location>
        <begin position="320"/>
        <end position="350"/>
    </location>
</feature>
<feature type="region of interest" description="Disordered" evidence="3">
    <location>
        <begin position="30"/>
        <end position="55"/>
    </location>
</feature>
<gene>
    <name evidence="5" type="ORF">RF55_8910</name>
</gene>
<dbReference type="Gene3D" id="4.10.60.10">
    <property type="entry name" value="Zinc finger, CCHC-type"/>
    <property type="match status" value="1"/>
</dbReference>
<accession>A0A0J7KLY7</accession>
<keyword evidence="1" id="KW-0863">Zinc-finger</keyword>
<dbReference type="AlphaFoldDB" id="A0A0J7KLY7"/>
<sequence>MEALGPPPRTPSAPREGLEENYCHVLEHTSGFAAGPLGDEVEKTADDEMDEEWEDSIDSNDLVDEIVERCKKEEEVERKPARSCAKRRAVTNLDMSEDEEEEGKITADLRSKNRKNRILDPQLDDIQKRSEDIFDSIDLTNENAARSEEREENEVTPKKKKIGMLGIEYGPPPEEFEDEGIATMTASAMAALAIDWLLEANAMRGTSNFQGKISGDMKARMNKAIVITRLLLAKAEEKGDASFWQMKYERTVVDSKVKDKKIEHITKSHDELNSAYDSILEEIDVLEKERVGLQERIVQLEKAINISSWEEDINQETKTKYKDVNASTSKKKDGGKKDGRAVSSDPSDGDVVMRPAILGVRKPLTESKLPKDRVDILVEEVLKMGEDIRSMRREMDLGKGPCGMQPKEVKPEEWPLLAPPGPSKTKKEVRITNNVQLVSPRSGPTGTEKQKEKWLVTVKGGKVRKAQGENPAEGKTTLKTPYPEKDRSRSKSKEEEATNNRSRIKDKEGFLRRAPRTAAITIKSEQPNFSYAGALKIDREKIDLSTLGIENSRIKKASNGGIIIEIPGKDGTEKADNLMTKLQEVMKEGKIEATVKRPSIKGELRIYGFDESVSEEDIRKEICKMGSCLNKDVEVGKIRQSFNQFYSVWARCPLAAAIQTAAGEKFRVGWTFAKVELLKARPVQCFKCWQYGHVRGSCTAQTDYSDACFNCGKSGHALVSCRAKPHCVVCEGKGMNPEHMISSNLCGAIKNTNQIAKGTEQKQSDRRIEAETMDTTNDD</sequence>
<feature type="compositionally biased region" description="Polar residues" evidence="3">
    <location>
        <begin position="431"/>
        <end position="447"/>
    </location>
</feature>
<dbReference type="PaxDb" id="67767-A0A0J7KLY7"/>
<dbReference type="GO" id="GO:0003676">
    <property type="term" value="F:nucleic acid binding"/>
    <property type="evidence" value="ECO:0007669"/>
    <property type="project" value="InterPro"/>
</dbReference>
<dbReference type="OrthoDB" id="7554612at2759"/>
<evidence type="ECO:0000259" key="4">
    <source>
        <dbReference type="PROSITE" id="PS50158"/>
    </source>
</evidence>